<dbReference type="PANTHER" id="PTHR37299:SF1">
    <property type="entry name" value="STAGE 0 SPORULATION PROTEIN A HOMOLOG"/>
    <property type="match status" value="1"/>
</dbReference>
<keyword evidence="1" id="KW-0597">Phosphoprotein</keyword>
<keyword evidence="5" id="KW-1185">Reference proteome</keyword>
<dbReference type="InterPro" id="IPR011006">
    <property type="entry name" value="CheY-like_superfamily"/>
</dbReference>
<dbReference type="SMART" id="SM00448">
    <property type="entry name" value="REC"/>
    <property type="match status" value="1"/>
</dbReference>
<dbReference type="AlphaFoldDB" id="A0A3P1CL22"/>
<dbReference type="GO" id="GO:0000156">
    <property type="term" value="F:phosphorelay response regulator activity"/>
    <property type="evidence" value="ECO:0007669"/>
    <property type="project" value="InterPro"/>
</dbReference>
<evidence type="ECO:0000259" key="3">
    <source>
        <dbReference type="PROSITE" id="PS50930"/>
    </source>
</evidence>
<dbReference type="OrthoDB" id="646623at2"/>
<evidence type="ECO:0000313" key="4">
    <source>
        <dbReference type="EMBL" id="RRB13890.1"/>
    </source>
</evidence>
<name>A0A3P1CL22_9BACT</name>
<sequence>MNAVIVEDEWPAFQELSRLIQQVAPHCQVVKQLTSIEEAVEWFPHNSNIDLIFMDIQLSDGLSFSIFDEITLSAPIIFTTAFDQYALRAFQVRGVDYLLKPIDPLELKQSIAHVEEKAVQLTRHDLMDIRQAVQFLKPIYKTRFTIRTGTSLKLIDVGQISFFEVEGNYVTLYDVAARKFIVDYRMEELTNLLAPNDFFRVSRQHIVNVKAIREIESYPGGRLAIRLVCQSPKPILVSASRIREFRQWLEESA</sequence>
<evidence type="ECO:0000313" key="5">
    <source>
        <dbReference type="Proteomes" id="UP000274271"/>
    </source>
</evidence>
<dbReference type="SMART" id="SM00850">
    <property type="entry name" value="LytTR"/>
    <property type="match status" value="1"/>
</dbReference>
<dbReference type="InterPro" id="IPR001789">
    <property type="entry name" value="Sig_transdc_resp-reg_receiver"/>
</dbReference>
<feature type="domain" description="HTH LytTR-type" evidence="3">
    <location>
        <begin position="144"/>
        <end position="251"/>
    </location>
</feature>
<dbReference type="SUPFAM" id="SSF52172">
    <property type="entry name" value="CheY-like"/>
    <property type="match status" value="1"/>
</dbReference>
<dbReference type="Proteomes" id="UP000274271">
    <property type="component" value="Unassembled WGS sequence"/>
</dbReference>
<organism evidence="4 5">
    <name type="scientific">Larkinella knui</name>
    <dbReference type="NCBI Taxonomy" id="2025310"/>
    <lineage>
        <taxon>Bacteria</taxon>
        <taxon>Pseudomonadati</taxon>
        <taxon>Bacteroidota</taxon>
        <taxon>Cytophagia</taxon>
        <taxon>Cytophagales</taxon>
        <taxon>Spirosomataceae</taxon>
        <taxon>Larkinella</taxon>
    </lineage>
</organism>
<dbReference type="InterPro" id="IPR046947">
    <property type="entry name" value="LytR-like"/>
</dbReference>
<dbReference type="Pfam" id="PF00072">
    <property type="entry name" value="Response_reg"/>
    <property type="match status" value="1"/>
</dbReference>
<dbReference type="RefSeq" id="WP_124907787.1">
    <property type="nucleotide sequence ID" value="NZ_RQJP01000003.1"/>
</dbReference>
<dbReference type="PROSITE" id="PS50930">
    <property type="entry name" value="HTH_LYTTR"/>
    <property type="match status" value="1"/>
</dbReference>
<gene>
    <name evidence="4" type="ORF">EHT87_16670</name>
</gene>
<evidence type="ECO:0000256" key="1">
    <source>
        <dbReference type="PROSITE-ProRule" id="PRU00169"/>
    </source>
</evidence>
<dbReference type="GO" id="GO:0003677">
    <property type="term" value="F:DNA binding"/>
    <property type="evidence" value="ECO:0007669"/>
    <property type="project" value="UniProtKB-KW"/>
</dbReference>
<feature type="modified residue" description="4-aspartylphosphate" evidence="1">
    <location>
        <position position="55"/>
    </location>
</feature>
<proteinExistence type="predicted"/>
<reference evidence="4 5" key="1">
    <citation type="submission" date="2018-11" db="EMBL/GenBank/DDBJ databases">
        <authorList>
            <person name="Zhou Z."/>
            <person name="Wang G."/>
        </authorList>
    </citation>
    <scope>NUCLEOTIDE SEQUENCE [LARGE SCALE GENOMIC DNA]</scope>
    <source>
        <strain evidence="4 5">KCTC42998</strain>
    </source>
</reference>
<dbReference type="Gene3D" id="3.40.50.2300">
    <property type="match status" value="1"/>
</dbReference>
<dbReference type="PROSITE" id="PS50110">
    <property type="entry name" value="RESPONSE_REGULATORY"/>
    <property type="match status" value="1"/>
</dbReference>
<keyword evidence="4" id="KW-0238">DNA-binding</keyword>
<dbReference type="Gene3D" id="2.40.50.1020">
    <property type="entry name" value="LytTr DNA-binding domain"/>
    <property type="match status" value="1"/>
</dbReference>
<feature type="domain" description="Response regulatory" evidence="2">
    <location>
        <begin position="2"/>
        <end position="115"/>
    </location>
</feature>
<dbReference type="InterPro" id="IPR007492">
    <property type="entry name" value="LytTR_DNA-bd_dom"/>
</dbReference>
<dbReference type="EMBL" id="RQJP01000003">
    <property type="protein sequence ID" value="RRB13890.1"/>
    <property type="molecule type" value="Genomic_DNA"/>
</dbReference>
<dbReference type="PANTHER" id="PTHR37299">
    <property type="entry name" value="TRANSCRIPTIONAL REGULATOR-RELATED"/>
    <property type="match status" value="1"/>
</dbReference>
<comment type="caution">
    <text evidence="4">The sequence shown here is derived from an EMBL/GenBank/DDBJ whole genome shotgun (WGS) entry which is preliminary data.</text>
</comment>
<accession>A0A3P1CL22</accession>
<dbReference type="Pfam" id="PF04397">
    <property type="entry name" value="LytTR"/>
    <property type="match status" value="1"/>
</dbReference>
<evidence type="ECO:0000259" key="2">
    <source>
        <dbReference type="PROSITE" id="PS50110"/>
    </source>
</evidence>
<protein>
    <submittedName>
        <fullName evidence="4">DNA-binding response regulator</fullName>
    </submittedName>
</protein>